<comment type="caution">
    <text evidence="1">The sequence shown here is derived from an EMBL/GenBank/DDBJ whole genome shotgun (WGS) entry which is preliminary data.</text>
</comment>
<evidence type="ECO:0000313" key="2">
    <source>
        <dbReference type="Proteomes" id="UP001162992"/>
    </source>
</evidence>
<name>A0ACC2E3A5_DIPCM</name>
<evidence type="ECO:0000313" key="1">
    <source>
        <dbReference type="EMBL" id="KAJ7560973.1"/>
    </source>
</evidence>
<organism evidence="1 2">
    <name type="scientific">Diphasiastrum complanatum</name>
    <name type="common">Issler's clubmoss</name>
    <name type="synonym">Lycopodium complanatum</name>
    <dbReference type="NCBI Taxonomy" id="34168"/>
    <lineage>
        <taxon>Eukaryota</taxon>
        <taxon>Viridiplantae</taxon>
        <taxon>Streptophyta</taxon>
        <taxon>Embryophyta</taxon>
        <taxon>Tracheophyta</taxon>
        <taxon>Lycopodiopsida</taxon>
        <taxon>Lycopodiales</taxon>
        <taxon>Lycopodiaceae</taxon>
        <taxon>Lycopodioideae</taxon>
        <taxon>Diphasiastrum</taxon>
    </lineage>
</organism>
<sequence length="834" mass="91747">MASGTFLSAEAAATSSVSVSGSAGNSFQGSARGRWGSGRGGRLPAVAQASGDGQDSGVVQRVAFGSAPSRGSFCSLAGRYPARGSISSEFCGKRSTRFVSKFNLGRQKAYIGEHTVAADMALHEIIQSPGSSTDLSMLLDTMVAKNRLNSKDFRYVLHELGNKGEWQKAMKSFDWMMRCGPSKHECSKLSSIIISTLGRLGKVNAAEEIFEKVQAAGFRDNVYVYSAMISVYGRSGRCEKALHVFCSMKKKGCKPNLITYNSVIDACGKGGFNFTRKALEIFEEMLRQSVEPDRITFNSLIAACSRWGLWMEAQSLLTAMQQRAIAKDIFTYNTVVDALCKGNQLSLAASVLAEMRSQLVNPNVVTYSTLIDGYAKAGCLEEAVSLHQEMKDAGIGPDRVLFNTLLHIYAKLGRLDEALDICQQMEKATLKKDVVTYNALIDAYGKQGNPKEAANLFAAMKNEGLVPNILTYSALIDSYCKFGLLEEATKLFQECWSSGLKPDVVLYSTLIDAYCKAGLVEESVILLKEMAKEGIQPNVVTCNSLISAYGRKTQGASTRNNIEDFFEIKESRGNQGTAMGAVKAIHEMQEYGVKPNVVTFSTILTACSHCASLKEASLVLSTMRLFDNGVYSVAHGLLMGALNAIWHKAEQLFDQMMCMDHSTARSFYNALADFLWQFGQREGARRIVAAAKQRQVWENAWQFSEQQMCLDLHLMSVGAAQAMLHLWLLYIYALFAEGQKSPELMSILTGWGKHSRIAGSSTVKQAIATRLSELGAPFRVTRYNDGRFVSTKNALALWFQETRSLKLLILHDIRASTYEMQLTLSEQFQNFGMS</sequence>
<gene>
    <name evidence="1" type="ORF">O6H91_03G008200</name>
</gene>
<proteinExistence type="predicted"/>
<keyword evidence="2" id="KW-1185">Reference proteome</keyword>
<accession>A0ACC2E3A5</accession>
<reference evidence="2" key="1">
    <citation type="journal article" date="2024" name="Proc. Natl. Acad. Sci. U.S.A.">
        <title>Extraordinary preservation of gene collinearity over three hundred million years revealed in homosporous lycophytes.</title>
        <authorList>
            <person name="Li C."/>
            <person name="Wickell D."/>
            <person name="Kuo L.Y."/>
            <person name="Chen X."/>
            <person name="Nie B."/>
            <person name="Liao X."/>
            <person name="Peng D."/>
            <person name="Ji J."/>
            <person name="Jenkins J."/>
            <person name="Williams M."/>
            <person name="Shu S."/>
            <person name="Plott C."/>
            <person name="Barry K."/>
            <person name="Rajasekar S."/>
            <person name="Grimwood J."/>
            <person name="Han X."/>
            <person name="Sun S."/>
            <person name="Hou Z."/>
            <person name="He W."/>
            <person name="Dai G."/>
            <person name="Sun C."/>
            <person name="Schmutz J."/>
            <person name="Leebens-Mack J.H."/>
            <person name="Li F.W."/>
            <person name="Wang L."/>
        </authorList>
    </citation>
    <scope>NUCLEOTIDE SEQUENCE [LARGE SCALE GENOMIC DNA]</scope>
    <source>
        <strain evidence="2">cv. PW_Plant_1</strain>
    </source>
</reference>
<protein>
    <submittedName>
        <fullName evidence="1">Uncharacterized protein</fullName>
    </submittedName>
</protein>
<dbReference type="Proteomes" id="UP001162992">
    <property type="component" value="Chromosome 3"/>
</dbReference>
<dbReference type="EMBL" id="CM055094">
    <property type="protein sequence ID" value="KAJ7560973.1"/>
    <property type="molecule type" value="Genomic_DNA"/>
</dbReference>